<dbReference type="Pfam" id="PF07722">
    <property type="entry name" value="Peptidase_C26"/>
    <property type="match status" value="1"/>
</dbReference>
<comment type="caution">
    <text evidence="1">The sequence shown here is derived from an EMBL/GenBank/DDBJ whole genome shotgun (WGS) entry which is preliminary data.</text>
</comment>
<accession>A0ABT6KZD5</accession>
<dbReference type="PANTHER" id="PTHR43235">
    <property type="entry name" value="GLUTAMINE AMIDOTRANSFERASE PB2B2.05-RELATED"/>
    <property type="match status" value="1"/>
</dbReference>
<name>A0ABT6KZD5_9MYCO</name>
<dbReference type="SUPFAM" id="SSF52317">
    <property type="entry name" value="Class I glutamine amidotransferase-like"/>
    <property type="match status" value="1"/>
</dbReference>
<dbReference type="Proteomes" id="UP001160130">
    <property type="component" value="Unassembled WGS sequence"/>
</dbReference>
<evidence type="ECO:0000313" key="1">
    <source>
        <dbReference type="EMBL" id="MDH6195993.1"/>
    </source>
</evidence>
<keyword evidence="2" id="KW-1185">Reference proteome</keyword>
<dbReference type="InterPro" id="IPR044668">
    <property type="entry name" value="PuuD-like"/>
</dbReference>
<keyword evidence="1" id="KW-0315">Glutamine amidotransferase</keyword>
<proteinExistence type="predicted"/>
<protein>
    <submittedName>
        <fullName evidence="1">Glutamine amidotransferase</fullName>
    </submittedName>
</protein>
<gene>
    <name evidence="1" type="ORF">M2272_002633</name>
</gene>
<dbReference type="InterPro" id="IPR011697">
    <property type="entry name" value="Peptidase_C26"/>
</dbReference>
<dbReference type="CDD" id="cd01745">
    <property type="entry name" value="GATase1_2"/>
    <property type="match status" value="1"/>
</dbReference>
<organism evidence="1 2">
    <name type="scientific">Mycolicibacterium frederiksbergense</name>
    <dbReference type="NCBI Taxonomy" id="117567"/>
    <lineage>
        <taxon>Bacteria</taxon>
        <taxon>Bacillati</taxon>
        <taxon>Actinomycetota</taxon>
        <taxon>Actinomycetes</taxon>
        <taxon>Mycobacteriales</taxon>
        <taxon>Mycobacteriaceae</taxon>
        <taxon>Mycolicibacterium</taxon>
    </lineage>
</organism>
<dbReference type="Gene3D" id="3.40.50.880">
    <property type="match status" value="1"/>
</dbReference>
<reference evidence="1 2" key="1">
    <citation type="submission" date="2023-04" db="EMBL/GenBank/DDBJ databases">
        <title>Forest soil microbial communities from Buena Vista Peninsula, Colon Province, Panama.</title>
        <authorList>
            <person name="Bouskill N."/>
        </authorList>
    </citation>
    <scope>NUCLEOTIDE SEQUENCE [LARGE SCALE GENOMIC DNA]</scope>
    <source>
        <strain evidence="1 2">AC80</strain>
    </source>
</reference>
<dbReference type="PROSITE" id="PS51273">
    <property type="entry name" value="GATASE_TYPE_1"/>
    <property type="match status" value="1"/>
</dbReference>
<sequence>MSAPVIGISSYRESASWGIWRGVEANLVPTDYVRCVQVAGGIPLVVPILNAADGHARRIVAQLDGLVIAGGPDIGPERYGDVPHPATGGVQAERDEWELSLLHHAYERDLPVLGICRGMQLMAVAGGGSLIQDVADQLGDDRHTIPVGDYCPTTVDTVSGSVIGSLFGDTVAVRCHHHQSVRAHPGFETTARCGAVVEAMESPAHTFRVGVQWHPEVSAQPALFARFVGACRSVQLESAL</sequence>
<dbReference type="EMBL" id="JARXVE010000003">
    <property type="protein sequence ID" value="MDH6195993.1"/>
    <property type="molecule type" value="Genomic_DNA"/>
</dbReference>
<dbReference type="RefSeq" id="WP_280832587.1">
    <property type="nucleotide sequence ID" value="NZ_JARXVE010000003.1"/>
</dbReference>
<dbReference type="InterPro" id="IPR029062">
    <property type="entry name" value="Class_I_gatase-like"/>
</dbReference>
<dbReference type="PANTHER" id="PTHR43235:SF1">
    <property type="entry name" value="GLUTAMINE AMIDOTRANSFERASE PB2B2.05-RELATED"/>
    <property type="match status" value="1"/>
</dbReference>
<evidence type="ECO:0000313" key="2">
    <source>
        <dbReference type="Proteomes" id="UP001160130"/>
    </source>
</evidence>